<gene>
    <name evidence="2" type="ORF">AV274_2737</name>
</gene>
<organism evidence="2 3">
    <name type="scientific">Blastocystis sp. subtype 1 (strain ATCC 50177 / NandII)</name>
    <dbReference type="NCBI Taxonomy" id="478820"/>
    <lineage>
        <taxon>Eukaryota</taxon>
        <taxon>Sar</taxon>
        <taxon>Stramenopiles</taxon>
        <taxon>Bigyra</taxon>
        <taxon>Opalozoa</taxon>
        <taxon>Opalinata</taxon>
        <taxon>Blastocystidae</taxon>
        <taxon>Blastocystis</taxon>
    </lineage>
</organism>
<sequence>MCYCKCASLFNELHNIPSCIEFTLKVEVLHVSEMSCWSSVFDKLVDCLAADRTTCTLTFVFADAFINSIADDNTNDNANGNTDSGEPTATLSLVSQSQSSDTVLIPTEPAAEPSPQTASLAALLASPASTGPAPDELTLENSQAFLQSHLLFLYDSPVQDPPAPHYSLSSPAVMNHPTPVAQHAAPHPAPKMNLVQADHLRQVNCLRLLHRMVRDTPSTPLVAFMDDLCAQLAAFPVLIIFETQIRMKLLHFLQLLANVFPTMIASRPSLVLLFCELQFWFRKNRARLRTQPFYSFINADYQPDRFFALRLQDAAPLTRLRYAYLQYQQLLQNTSPQARALHRTHLLQFRTEAFAALREVLEAVQPATPLNTMVSFRQNVILTDNSPVCANQGVLGVMLPFYGSSSFLTSDAMETQMKSDAETQAPEAREEALEVLECCEAAADNPDWLLYLSEHADLVPALAALYGFFQHVPQLLLLTQAAAQQLLDREFPSPFTALLAALFRALLPLLSDSHTQSTQPTQPTQPIQPTQPVPGADVQGECVELALLFLQCQSIEPTTSLLAALAALASTRGAAPFLLFLHRLLPFLLAHHLAPKPLADLLAAVAVGVRAIVRQWCADPQPNTLLSLFLAGGADSAAVLAALKDCARAFVALTGRVPVVQRNIAVLCNLFYLVVVFADTASTASTSLHQSRDVLVVARAVHRCLGSLPKSPCCDNDGALLLFELLLLQRYTGRLEPFLAQEVSQCVQCLLGVSIPPAAFHATSAICKVAALGYKEVAVFSLLLRSTALPQSAQQRIDSLVLDWFDLHNRRSSQGRVTKEQVTLGVYDPVVTEAAKTLMAIRTQPTTPGDLEALFVKYKSLRDPFLASLFLRRVNSAVSRKGRDAVVFSPAVATEYYKEGFWLACALIHDPAQIPTWRLFLQWLLLMHYYEEDEQLFSLFLITPAPDFAILCPLEYDPALACAVRKTREELPLPFSLNAVLSYLLQSHRDALLQYFPSVIPSLTPLPTMTDALLLLPFKPILEVMVYNALAACPFSPQVKAMYARLHAVLCEVTDRNVLGGADWTDFFFRAFLAVLCIRSQQREFATDDIEHVVALFHRAEEVAALQCSTEGRVMSRLLLTQFVFDMFVRTDAATLRLQAFLAAKGSSFFLSFPNPFVFNTSSYCLSTVCAACGKPIHAKAAQPLFCCACCGLRLHQSCLGSDLLMKVSSRACTVTVCAKCCAQDVAAVQLMLLRNALAVSSILLTLNPALTLPRLFQNRVLQMMPSLVPESREQCNASEIANLSFFLRHSPTLALADPLSSMGPIAHIFYRKRDAILRREMILQRAVETAVLACHHENATLLLEAMARVGVKPYYPYEDMLLSAMPTIMTGLPIMLDGLQGFNRLMMAVMGVVKERGGDDFLAGCPAVVTLYDMYARYAGEVVEDLKRAQPTEAALLALERKLQKIPLPTSRTFADMTAFVKAMTRAFGKTK</sequence>
<feature type="region of interest" description="Disordered" evidence="1">
    <location>
        <begin position="514"/>
        <end position="533"/>
    </location>
</feature>
<keyword evidence="3" id="KW-1185">Reference proteome</keyword>
<dbReference type="EMBL" id="LXWW01000132">
    <property type="protein sequence ID" value="OAO15544.1"/>
    <property type="molecule type" value="Genomic_DNA"/>
</dbReference>
<reference evidence="2 3" key="1">
    <citation type="submission" date="2016-05" db="EMBL/GenBank/DDBJ databases">
        <title>Nuclear genome of Blastocystis sp. subtype 1 NandII.</title>
        <authorList>
            <person name="Gentekaki E."/>
            <person name="Curtis B."/>
            <person name="Stairs C."/>
            <person name="Eme L."/>
            <person name="Herman E."/>
            <person name="Klimes V."/>
            <person name="Arias M.C."/>
            <person name="Elias M."/>
            <person name="Hilliou F."/>
            <person name="Klute M."/>
            <person name="Malik S.-B."/>
            <person name="Pightling A."/>
            <person name="Rachubinski R."/>
            <person name="Salas D."/>
            <person name="Schlacht A."/>
            <person name="Suga H."/>
            <person name="Archibald J."/>
            <person name="Ball S.G."/>
            <person name="Clark G."/>
            <person name="Dacks J."/>
            <person name="Van Der Giezen M."/>
            <person name="Tsaousis A."/>
            <person name="Roger A."/>
        </authorList>
    </citation>
    <scope>NUCLEOTIDE SEQUENCE [LARGE SCALE GENOMIC DNA]</scope>
    <source>
        <strain evidence="3">ATCC 50177 / NandII</strain>
    </source>
</reference>
<dbReference type="Proteomes" id="UP000078348">
    <property type="component" value="Unassembled WGS sequence"/>
</dbReference>
<proteinExistence type="predicted"/>
<name>A0A196SHW2_BLAHN</name>
<evidence type="ECO:0000313" key="3">
    <source>
        <dbReference type="Proteomes" id="UP000078348"/>
    </source>
</evidence>
<protein>
    <submittedName>
        <fullName evidence="2">Uncharacterized protein</fullName>
    </submittedName>
</protein>
<accession>A0A196SHW2</accession>
<evidence type="ECO:0000256" key="1">
    <source>
        <dbReference type="SAM" id="MobiDB-lite"/>
    </source>
</evidence>
<evidence type="ECO:0000313" key="2">
    <source>
        <dbReference type="EMBL" id="OAO15544.1"/>
    </source>
</evidence>
<comment type="caution">
    <text evidence="2">The sequence shown here is derived from an EMBL/GenBank/DDBJ whole genome shotgun (WGS) entry which is preliminary data.</text>
</comment>